<dbReference type="EMBL" id="JMIR01000003">
    <property type="protein sequence ID" value="KEO84655.1"/>
    <property type="molecule type" value="Genomic_DNA"/>
</dbReference>
<name>A0A074LVT2_9BACL</name>
<keyword evidence="4 6" id="KW-0472">Membrane</keyword>
<organism evidence="8 9">
    <name type="scientific">Tumebacillus flagellatus</name>
    <dbReference type="NCBI Taxonomy" id="1157490"/>
    <lineage>
        <taxon>Bacteria</taxon>
        <taxon>Bacillati</taxon>
        <taxon>Bacillota</taxon>
        <taxon>Bacilli</taxon>
        <taxon>Bacillales</taxon>
        <taxon>Alicyclobacillaceae</taxon>
        <taxon>Tumebacillus</taxon>
    </lineage>
</organism>
<dbReference type="InterPro" id="IPR010652">
    <property type="entry name" value="DUF1232"/>
</dbReference>
<feature type="transmembrane region" description="Helical" evidence="6">
    <location>
        <begin position="21"/>
        <end position="39"/>
    </location>
</feature>
<feature type="region of interest" description="Disordered" evidence="5">
    <location>
        <begin position="83"/>
        <end position="105"/>
    </location>
</feature>
<keyword evidence="2 6" id="KW-0812">Transmembrane</keyword>
<accession>A0A074LVT2</accession>
<dbReference type="STRING" id="1157490.EL26_03820"/>
<evidence type="ECO:0000256" key="2">
    <source>
        <dbReference type="ARBA" id="ARBA00022692"/>
    </source>
</evidence>
<dbReference type="Proteomes" id="UP000027931">
    <property type="component" value="Unassembled WGS sequence"/>
</dbReference>
<dbReference type="RefSeq" id="WP_038084581.1">
    <property type="nucleotide sequence ID" value="NZ_JMIR01000003.1"/>
</dbReference>
<reference evidence="8 9" key="1">
    <citation type="journal article" date="2013" name="Int. J. Syst. Evol. Microbiol.">
        <title>Tumebacillus flagellatus sp. nov., an alpha-amylase/pullulanase-producing bacterium isolated from cassava wastewater.</title>
        <authorList>
            <person name="Wang Q."/>
            <person name="Xie N."/>
            <person name="Qin Y."/>
            <person name="Shen N."/>
            <person name="Zhu J."/>
            <person name="Mi H."/>
            <person name="Huang R."/>
        </authorList>
    </citation>
    <scope>NUCLEOTIDE SEQUENCE [LARGE SCALE GENOMIC DNA]</scope>
    <source>
        <strain evidence="8 9">GST4</strain>
    </source>
</reference>
<keyword evidence="9" id="KW-1185">Reference proteome</keyword>
<dbReference type="AlphaFoldDB" id="A0A074LVT2"/>
<dbReference type="Pfam" id="PF06803">
    <property type="entry name" value="DUF1232"/>
    <property type="match status" value="1"/>
</dbReference>
<evidence type="ECO:0000313" key="8">
    <source>
        <dbReference type="EMBL" id="KEO84655.1"/>
    </source>
</evidence>
<evidence type="ECO:0000259" key="7">
    <source>
        <dbReference type="Pfam" id="PF06803"/>
    </source>
</evidence>
<gene>
    <name evidence="8" type="ORF">EL26_03820</name>
</gene>
<evidence type="ECO:0000256" key="6">
    <source>
        <dbReference type="SAM" id="Phobius"/>
    </source>
</evidence>
<protein>
    <recommendedName>
        <fullName evidence="7">DUF1232 domain-containing protein</fullName>
    </recommendedName>
</protein>
<keyword evidence="3 6" id="KW-1133">Transmembrane helix</keyword>
<feature type="domain" description="DUF1232" evidence="7">
    <location>
        <begin position="25"/>
        <end position="58"/>
    </location>
</feature>
<evidence type="ECO:0000256" key="3">
    <source>
        <dbReference type="ARBA" id="ARBA00022989"/>
    </source>
</evidence>
<evidence type="ECO:0000256" key="4">
    <source>
        <dbReference type="ARBA" id="ARBA00023136"/>
    </source>
</evidence>
<evidence type="ECO:0000313" key="9">
    <source>
        <dbReference type="Proteomes" id="UP000027931"/>
    </source>
</evidence>
<comment type="subcellular location">
    <subcellularLocation>
        <location evidence="1">Endomembrane system</location>
        <topology evidence="1">Multi-pass membrane protein</topology>
    </subcellularLocation>
</comment>
<comment type="caution">
    <text evidence="8">The sequence shown here is derived from an EMBL/GenBank/DDBJ whole genome shotgun (WGS) entry which is preliminary data.</text>
</comment>
<sequence>MDRKPSFFQNLVGMFKDRQTPFRDKFLIIGGLVYILSPIDLIPDFIVLLGYTDDLAVAIGTYRVFRRAYSGYVQRTQIVSEQKFRPEDRSGRTNRTDSPDQLPRR</sequence>
<evidence type="ECO:0000256" key="1">
    <source>
        <dbReference type="ARBA" id="ARBA00004127"/>
    </source>
</evidence>
<proteinExistence type="predicted"/>
<dbReference type="GO" id="GO:0012505">
    <property type="term" value="C:endomembrane system"/>
    <property type="evidence" value="ECO:0007669"/>
    <property type="project" value="UniProtKB-SubCell"/>
</dbReference>
<evidence type="ECO:0000256" key="5">
    <source>
        <dbReference type="SAM" id="MobiDB-lite"/>
    </source>
</evidence>